<evidence type="ECO:0008006" key="2">
    <source>
        <dbReference type="Google" id="ProtNLM"/>
    </source>
</evidence>
<evidence type="ECO:0000313" key="1">
    <source>
        <dbReference type="EMBL" id="EQD42559.1"/>
    </source>
</evidence>
<dbReference type="EMBL" id="AUZY01009246">
    <property type="protein sequence ID" value="EQD42559.1"/>
    <property type="molecule type" value="Genomic_DNA"/>
</dbReference>
<reference evidence="1" key="2">
    <citation type="journal article" date="2014" name="ISME J.">
        <title>Microbial stratification in low pH oxic and suboxic macroscopic growths along an acid mine drainage.</title>
        <authorList>
            <person name="Mendez-Garcia C."/>
            <person name="Mesa V."/>
            <person name="Sprenger R.R."/>
            <person name="Richter M."/>
            <person name="Diez M.S."/>
            <person name="Solano J."/>
            <person name="Bargiela R."/>
            <person name="Golyshina O.V."/>
            <person name="Manteca A."/>
            <person name="Ramos J.L."/>
            <person name="Gallego J.R."/>
            <person name="Llorente I."/>
            <person name="Martins Dos Santos V.A."/>
            <person name="Jensen O.N."/>
            <person name="Pelaez A.I."/>
            <person name="Sanchez J."/>
            <person name="Ferrer M."/>
        </authorList>
    </citation>
    <scope>NUCLEOTIDE SEQUENCE</scope>
</reference>
<gene>
    <name evidence="1" type="ORF">B1B_14013</name>
</gene>
<accession>T1APC2</accession>
<protein>
    <recommendedName>
        <fullName evidence="2">Bacterial Pleckstrin homology domain-containing protein</fullName>
    </recommendedName>
</protein>
<organism evidence="1">
    <name type="scientific">mine drainage metagenome</name>
    <dbReference type="NCBI Taxonomy" id="410659"/>
    <lineage>
        <taxon>unclassified sequences</taxon>
        <taxon>metagenomes</taxon>
        <taxon>ecological metagenomes</taxon>
    </lineage>
</organism>
<name>T1APC2_9ZZZZ</name>
<sequence length="118" mass="12888">MATISIDGSDLTINVQGLDKLWALKSRLTIPIAHVRGATADPGIVGEPKGWRGPGAHIPGVIVAGTFHQDGQKVFWDVHDKNKAVVIELEDDTYQRLVVEVDDPRATVELIERSVAQR</sequence>
<proteinExistence type="predicted"/>
<comment type="caution">
    <text evidence="1">The sequence shown here is derived from an EMBL/GenBank/DDBJ whole genome shotgun (WGS) entry which is preliminary data.</text>
</comment>
<dbReference type="AlphaFoldDB" id="T1APC2"/>
<reference evidence="1" key="1">
    <citation type="submission" date="2013-08" db="EMBL/GenBank/DDBJ databases">
        <authorList>
            <person name="Mendez C."/>
            <person name="Richter M."/>
            <person name="Ferrer M."/>
            <person name="Sanchez J."/>
        </authorList>
    </citation>
    <scope>NUCLEOTIDE SEQUENCE</scope>
</reference>